<evidence type="ECO:0000256" key="9">
    <source>
        <dbReference type="ARBA" id="ARBA00023055"/>
    </source>
</evidence>
<evidence type="ECO:0000256" key="8">
    <source>
        <dbReference type="ARBA" id="ARBA00022989"/>
    </source>
</evidence>
<dbReference type="PROSITE" id="PS50004">
    <property type="entry name" value="C2"/>
    <property type="match status" value="2"/>
</dbReference>
<evidence type="ECO:0000313" key="16">
    <source>
        <dbReference type="Proteomes" id="UP000232323"/>
    </source>
</evidence>
<evidence type="ECO:0000256" key="6">
    <source>
        <dbReference type="ARBA" id="ARBA00022737"/>
    </source>
</evidence>
<evidence type="ECO:0000256" key="1">
    <source>
        <dbReference type="ARBA" id="ARBA00004167"/>
    </source>
</evidence>
<keyword evidence="4 12" id="KW-0812">Transmembrane</keyword>
<evidence type="ECO:0000313" key="15">
    <source>
        <dbReference type="EMBL" id="GAX84028.1"/>
    </source>
</evidence>
<dbReference type="InterPro" id="IPR045050">
    <property type="entry name" value="Synaptotagmin_plant"/>
</dbReference>
<organism evidence="15 16">
    <name type="scientific">Chlamydomonas eustigma</name>
    <dbReference type="NCBI Taxonomy" id="1157962"/>
    <lineage>
        <taxon>Eukaryota</taxon>
        <taxon>Viridiplantae</taxon>
        <taxon>Chlorophyta</taxon>
        <taxon>core chlorophytes</taxon>
        <taxon>Chlorophyceae</taxon>
        <taxon>CS clade</taxon>
        <taxon>Chlamydomonadales</taxon>
        <taxon>Chlamydomonadaceae</taxon>
        <taxon>Chlamydomonas</taxon>
    </lineage>
</organism>
<dbReference type="AlphaFoldDB" id="A0A250XLS3"/>
<gene>
    <name evidence="15" type="ORF">CEUSTIGMA_g11452.t1</name>
</gene>
<comment type="similarity">
    <text evidence="2">Belongs to the synaptotagmin family.</text>
</comment>
<keyword evidence="7" id="KW-0106">Calcium</keyword>
<keyword evidence="11 12" id="KW-0472">Membrane</keyword>
<dbReference type="SUPFAM" id="SSF49562">
    <property type="entry name" value="C2 domain (Calcium/lipid-binding domain, CaLB)"/>
    <property type="match status" value="2"/>
</dbReference>
<protein>
    <recommendedName>
        <fullName evidence="17">C2 domain-containing protein</fullName>
    </recommendedName>
</protein>
<reference evidence="15 16" key="1">
    <citation type="submission" date="2017-08" db="EMBL/GenBank/DDBJ databases">
        <title>Acidophilic green algal genome provides insights into adaptation to an acidic environment.</title>
        <authorList>
            <person name="Hirooka S."/>
            <person name="Hirose Y."/>
            <person name="Kanesaki Y."/>
            <person name="Higuchi S."/>
            <person name="Fujiwara T."/>
            <person name="Onuma R."/>
            <person name="Era A."/>
            <person name="Ohbayashi R."/>
            <person name="Uzuka A."/>
            <person name="Nozaki H."/>
            <person name="Yoshikawa H."/>
            <person name="Miyagishima S.Y."/>
        </authorList>
    </citation>
    <scope>NUCLEOTIDE SEQUENCE [LARGE SCALE GENOMIC DNA]</scope>
    <source>
        <strain evidence="15 16">NIES-2499</strain>
    </source>
</reference>
<dbReference type="GO" id="GO:0005783">
    <property type="term" value="C:endoplasmic reticulum"/>
    <property type="evidence" value="ECO:0007669"/>
    <property type="project" value="TreeGrafter"/>
</dbReference>
<accession>A0A250XLS3</accession>
<feature type="domain" description="C2" evidence="13">
    <location>
        <begin position="364"/>
        <end position="497"/>
    </location>
</feature>
<sequence>MREVEKSASSPSSVNFSQCSNKACRTGISINADASVQNTTEVRKSAAAVVNAALSDCEGAGNKDHQTQAPYGDSLRVVRKVKAITLTLGHLALSLFTLGLLLGLLSIKILSPSPWILSLFTVLGMGMGLAFSFLYSRNLKIKNNINSVLGTNVGLKGLQHLVGNLPSWLSYSEKERIEWLNTVMEEMWPFLDRGICKMIKEIVTPIINDQLKTLKVPIKNISFKQLTFGEAPFRIESIWASEDGRNGLEMEFGIRWCGDANITLAIELSAGVTETKMCPRIEHISFAASVRVRLSPLINQSPGFGAMLVAFPAAPRYKYTLDCGKLGGTYSAAMIKPIIASITSNIMNSMLVWPQRLVVPIFWDDPLILQKIARLYYRHQGVIKVEVLRAENLVASDLNGYSDPFVQLSTDGQYRPETKVVKKNLNPVWEQSFWLLVQEPKSQNMNISVFDKDLFSMSELIKLNFKDTIGSREVIGRALVSLKEVTAVEPQPVTNWYHLGEGAWGDPGGCGKGCGRVQLRMTYRSFDNILPPEPIGAARGILLARVMKCSELNNSGKPLTIYCQIKCEEHEEYNTALVTAAPGQDHVFTWRNAVEFHDVRFDCNLKINVMERSVLTGDDKLGFIELPVTEIAKARDRNHVSDRDEAGHLAQSFRIEEADYGKIAVILRFVPYF</sequence>
<feature type="domain" description="C2" evidence="13">
    <location>
        <begin position="521"/>
        <end position="641"/>
    </location>
</feature>
<dbReference type="GO" id="GO:0006869">
    <property type="term" value="P:lipid transport"/>
    <property type="evidence" value="ECO:0007669"/>
    <property type="project" value="UniProtKB-KW"/>
</dbReference>
<evidence type="ECO:0000256" key="10">
    <source>
        <dbReference type="ARBA" id="ARBA00023121"/>
    </source>
</evidence>
<proteinExistence type="inferred from homology"/>
<evidence type="ECO:0000256" key="3">
    <source>
        <dbReference type="ARBA" id="ARBA00022448"/>
    </source>
</evidence>
<dbReference type="PROSITE" id="PS51847">
    <property type="entry name" value="SMP"/>
    <property type="match status" value="1"/>
</dbReference>
<dbReference type="GO" id="GO:0046872">
    <property type="term" value="F:metal ion binding"/>
    <property type="evidence" value="ECO:0007669"/>
    <property type="project" value="UniProtKB-KW"/>
</dbReference>
<keyword evidence="9" id="KW-0445">Lipid transport</keyword>
<comment type="subcellular location">
    <subcellularLocation>
        <location evidence="1">Membrane</location>
        <topology evidence="1">Single-pass membrane protein</topology>
    </subcellularLocation>
</comment>
<dbReference type="GO" id="GO:0008289">
    <property type="term" value="F:lipid binding"/>
    <property type="evidence" value="ECO:0007669"/>
    <property type="project" value="UniProtKB-KW"/>
</dbReference>
<evidence type="ECO:0000256" key="12">
    <source>
        <dbReference type="SAM" id="Phobius"/>
    </source>
</evidence>
<dbReference type="InterPro" id="IPR035892">
    <property type="entry name" value="C2_domain_sf"/>
</dbReference>
<evidence type="ECO:0000259" key="14">
    <source>
        <dbReference type="PROSITE" id="PS51847"/>
    </source>
</evidence>
<feature type="domain" description="SMP-LTD" evidence="14">
    <location>
        <begin position="173"/>
        <end position="362"/>
    </location>
</feature>
<dbReference type="SMART" id="SM00239">
    <property type="entry name" value="C2"/>
    <property type="match status" value="2"/>
</dbReference>
<dbReference type="PANTHER" id="PTHR10774">
    <property type="entry name" value="EXTENDED SYNAPTOTAGMIN-RELATED"/>
    <property type="match status" value="1"/>
</dbReference>
<evidence type="ECO:0008006" key="17">
    <source>
        <dbReference type="Google" id="ProtNLM"/>
    </source>
</evidence>
<dbReference type="OrthoDB" id="566659at2759"/>
<feature type="transmembrane region" description="Helical" evidence="12">
    <location>
        <begin position="83"/>
        <end position="109"/>
    </location>
</feature>
<dbReference type="Pfam" id="PF00168">
    <property type="entry name" value="C2"/>
    <property type="match status" value="2"/>
</dbReference>
<dbReference type="Proteomes" id="UP000232323">
    <property type="component" value="Unassembled WGS sequence"/>
</dbReference>
<evidence type="ECO:0000256" key="5">
    <source>
        <dbReference type="ARBA" id="ARBA00022723"/>
    </source>
</evidence>
<dbReference type="STRING" id="1157962.A0A250XLS3"/>
<dbReference type="InterPro" id="IPR031468">
    <property type="entry name" value="SMP_LBD"/>
</dbReference>
<evidence type="ECO:0000256" key="2">
    <source>
        <dbReference type="ARBA" id="ARBA00006996"/>
    </source>
</evidence>
<keyword evidence="16" id="KW-1185">Reference proteome</keyword>
<keyword evidence="10" id="KW-0446">Lipid-binding</keyword>
<evidence type="ECO:0000256" key="7">
    <source>
        <dbReference type="ARBA" id="ARBA00022837"/>
    </source>
</evidence>
<keyword evidence="5" id="KW-0479">Metal-binding</keyword>
<dbReference type="Pfam" id="PF17047">
    <property type="entry name" value="SMP_LBD"/>
    <property type="match status" value="1"/>
</dbReference>
<feature type="transmembrane region" description="Helical" evidence="12">
    <location>
        <begin position="115"/>
        <end position="135"/>
    </location>
</feature>
<keyword evidence="8 12" id="KW-1133">Transmembrane helix</keyword>
<evidence type="ECO:0000256" key="4">
    <source>
        <dbReference type="ARBA" id="ARBA00022692"/>
    </source>
</evidence>
<evidence type="ECO:0000256" key="11">
    <source>
        <dbReference type="ARBA" id="ARBA00023136"/>
    </source>
</evidence>
<name>A0A250XLS3_9CHLO</name>
<dbReference type="InterPro" id="IPR000008">
    <property type="entry name" value="C2_dom"/>
</dbReference>
<dbReference type="InterPro" id="IPR039010">
    <property type="entry name" value="Synaptotagmin_SMP"/>
</dbReference>
<dbReference type="Gene3D" id="2.60.40.150">
    <property type="entry name" value="C2 domain"/>
    <property type="match status" value="2"/>
</dbReference>
<keyword evidence="6" id="KW-0677">Repeat</keyword>
<dbReference type="CDD" id="cd00030">
    <property type="entry name" value="C2"/>
    <property type="match status" value="1"/>
</dbReference>
<dbReference type="GO" id="GO:0016020">
    <property type="term" value="C:membrane"/>
    <property type="evidence" value="ECO:0007669"/>
    <property type="project" value="UniProtKB-SubCell"/>
</dbReference>
<evidence type="ECO:0000259" key="13">
    <source>
        <dbReference type="PROSITE" id="PS50004"/>
    </source>
</evidence>
<keyword evidence="3" id="KW-0813">Transport</keyword>
<dbReference type="EMBL" id="BEGY01000114">
    <property type="protein sequence ID" value="GAX84028.1"/>
    <property type="molecule type" value="Genomic_DNA"/>
</dbReference>
<comment type="caution">
    <text evidence="15">The sequence shown here is derived from an EMBL/GenBank/DDBJ whole genome shotgun (WGS) entry which is preliminary data.</text>
</comment>
<dbReference type="CDD" id="cd21677">
    <property type="entry name" value="SMP_SYT"/>
    <property type="match status" value="1"/>
</dbReference>
<dbReference type="PANTHER" id="PTHR10774:SF190">
    <property type="entry name" value="C2 CALCIUM_LIPID-BINDING ENDONUCLEASE_EXONUCLEASE_PHOSPHATASE-RELATED"/>
    <property type="match status" value="1"/>
</dbReference>